<dbReference type="GO" id="GO:0032259">
    <property type="term" value="P:methylation"/>
    <property type="evidence" value="ECO:0007669"/>
    <property type="project" value="UniProtKB-KW"/>
</dbReference>
<dbReference type="GO" id="GO:0008171">
    <property type="term" value="F:O-methyltransferase activity"/>
    <property type="evidence" value="ECO:0007669"/>
    <property type="project" value="UniProtKB-UniRule"/>
</dbReference>
<dbReference type="GO" id="GO:0040031">
    <property type="term" value="P:snRNA modification"/>
    <property type="evidence" value="ECO:0007669"/>
    <property type="project" value="TreeGrafter"/>
</dbReference>
<reference evidence="8 9" key="1">
    <citation type="journal article" date="2018" name="Mol. Plant">
        <title>The genome of Artemisia annua provides insight into the evolution of Asteraceae family and artemisinin biosynthesis.</title>
        <authorList>
            <person name="Shen Q."/>
            <person name="Zhang L."/>
            <person name="Liao Z."/>
            <person name="Wang S."/>
            <person name="Yan T."/>
            <person name="Shi P."/>
            <person name="Liu M."/>
            <person name="Fu X."/>
            <person name="Pan Q."/>
            <person name="Wang Y."/>
            <person name="Lv Z."/>
            <person name="Lu X."/>
            <person name="Zhang F."/>
            <person name="Jiang W."/>
            <person name="Ma Y."/>
            <person name="Chen M."/>
            <person name="Hao X."/>
            <person name="Li L."/>
            <person name="Tang Y."/>
            <person name="Lv G."/>
            <person name="Zhou Y."/>
            <person name="Sun X."/>
            <person name="Brodelius P.E."/>
            <person name="Rose J.K.C."/>
            <person name="Tang K."/>
        </authorList>
    </citation>
    <scope>NUCLEOTIDE SEQUENCE [LARGE SCALE GENOMIC DNA]</scope>
    <source>
        <strain evidence="9">cv. Huhao1</strain>
        <tissue evidence="8">Leaf</tissue>
    </source>
</reference>
<dbReference type="EC" id="2.1.1.-" evidence="6"/>
<dbReference type="Pfam" id="PF06859">
    <property type="entry name" value="Bin3"/>
    <property type="match status" value="1"/>
</dbReference>
<comment type="caution">
    <text evidence="8">The sequence shown here is derived from an EMBL/GenBank/DDBJ whole genome shotgun (WGS) entry which is preliminary data.</text>
</comment>
<evidence type="ECO:0000256" key="2">
    <source>
        <dbReference type="ARBA" id="ARBA00022603"/>
    </source>
</evidence>
<proteinExistence type="inferred from homology"/>
<dbReference type="PROSITE" id="PS51515">
    <property type="entry name" value="BIN3_SAM"/>
    <property type="match status" value="1"/>
</dbReference>
<protein>
    <recommendedName>
        <fullName evidence="6">RNA methyltransferase</fullName>
        <ecNumber evidence="6">2.1.1.-</ecNumber>
    </recommendedName>
</protein>
<keyword evidence="2 6" id="KW-0489">Methyltransferase</keyword>
<dbReference type="GO" id="GO:0008173">
    <property type="term" value="F:RNA methyltransferase activity"/>
    <property type="evidence" value="ECO:0007669"/>
    <property type="project" value="UniProtKB-UniRule"/>
</dbReference>
<dbReference type="InterPro" id="IPR039772">
    <property type="entry name" value="Bin3-like"/>
</dbReference>
<evidence type="ECO:0000256" key="3">
    <source>
        <dbReference type="ARBA" id="ARBA00022679"/>
    </source>
</evidence>
<accession>A0A2U1LH68</accession>
<keyword evidence="9" id="KW-1185">Reference proteome</keyword>
<name>A0A2U1LH68_ARTAN</name>
<dbReference type="InterPro" id="IPR010675">
    <property type="entry name" value="Bin3_C"/>
</dbReference>
<dbReference type="Proteomes" id="UP000245207">
    <property type="component" value="Unassembled WGS sequence"/>
</dbReference>
<dbReference type="SUPFAM" id="SSF53335">
    <property type="entry name" value="S-adenosyl-L-methionine-dependent methyltransferases"/>
    <property type="match status" value="1"/>
</dbReference>
<evidence type="ECO:0000259" key="7">
    <source>
        <dbReference type="PROSITE" id="PS51515"/>
    </source>
</evidence>
<dbReference type="STRING" id="35608.A0A2U1LH68"/>
<keyword evidence="4 5" id="KW-0949">S-adenosyl-L-methionine</keyword>
<dbReference type="Gene3D" id="3.40.50.150">
    <property type="entry name" value="Vaccinia Virus protein VP39"/>
    <property type="match status" value="1"/>
</dbReference>
<dbReference type="EMBL" id="PKPP01009413">
    <property type="protein sequence ID" value="PWA48312.1"/>
    <property type="molecule type" value="Genomic_DNA"/>
</dbReference>
<dbReference type="InterPro" id="IPR024160">
    <property type="entry name" value="BIN3_SAM-bd_dom"/>
</dbReference>
<evidence type="ECO:0000256" key="1">
    <source>
        <dbReference type="ARBA" id="ARBA00008361"/>
    </source>
</evidence>
<dbReference type="PANTHER" id="PTHR12315">
    <property type="entry name" value="BICOID-INTERACTING PROTEIN RELATED"/>
    <property type="match status" value="1"/>
</dbReference>
<dbReference type="OrthoDB" id="10017101at2759"/>
<dbReference type="GO" id="GO:0017069">
    <property type="term" value="F:snRNA binding"/>
    <property type="evidence" value="ECO:0007669"/>
    <property type="project" value="TreeGrafter"/>
</dbReference>
<evidence type="ECO:0000256" key="6">
    <source>
        <dbReference type="RuleBase" id="RU367087"/>
    </source>
</evidence>
<evidence type="ECO:0000256" key="5">
    <source>
        <dbReference type="PROSITE-ProRule" id="PRU00848"/>
    </source>
</evidence>
<evidence type="ECO:0000313" key="9">
    <source>
        <dbReference type="Proteomes" id="UP000245207"/>
    </source>
</evidence>
<gene>
    <name evidence="8" type="ORF">CTI12_AA492210</name>
</gene>
<evidence type="ECO:0000313" key="8">
    <source>
        <dbReference type="EMBL" id="PWA48312.1"/>
    </source>
</evidence>
<dbReference type="PANTHER" id="PTHR12315:SF0">
    <property type="entry name" value="7SK SNRNA METHYLPHOSPHATE CAPPING ENZYME"/>
    <property type="match status" value="1"/>
</dbReference>
<dbReference type="AlphaFoldDB" id="A0A2U1LH68"/>
<evidence type="ECO:0000256" key="4">
    <source>
        <dbReference type="ARBA" id="ARBA00022691"/>
    </source>
</evidence>
<dbReference type="InterPro" id="IPR029063">
    <property type="entry name" value="SAM-dependent_MTases_sf"/>
</dbReference>
<feature type="domain" description="Bin3-type SAM" evidence="7">
    <location>
        <begin position="1"/>
        <end position="314"/>
    </location>
</feature>
<organism evidence="8 9">
    <name type="scientific">Artemisia annua</name>
    <name type="common">Sweet wormwood</name>
    <dbReference type="NCBI Taxonomy" id="35608"/>
    <lineage>
        <taxon>Eukaryota</taxon>
        <taxon>Viridiplantae</taxon>
        <taxon>Streptophyta</taxon>
        <taxon>Embryophyta</taxon>
        <taxon>Tracheophyta</taxon>
        <taxon>Spermatophyta</taxon>
        <taxon>Magnoliopsida</taxon>
        <taxon>eudicotyledons</taxon>
        <taxon>Gunneridae</taxon>
        <taxon>Pentapetalae</taxon>
        <taxon>asterids</taxon>
        <taxon>campanulids</taxon>
        <taxon>Asterales</taxon>
        <taxon>Asteraceae</taxon>
        <taxon>Asteroideae</taxon>
        <taxon>Anthemideae</taxon>
        <taxon>Artemisiinae</taxon>
        <taxon>Artemisia</taxon>
    </lineage>
</organism>
<sequence>MKLLQFSSNLSTKLYIEKTQLLSCISLSNRVRTFTSDDRLKYAKLRVRLAFLAYEIAYLNLRLIQGYAGFALHLRLAGPVKATRTLTAISKLHERWPQEATSTKTTRSRAKPDGDETTYEFHSIKRLVLCSGSCFQHVTLYTSIRVHLGAEIDVLELTKWGWNRCHRLIRYMITEFLYLMVLELDLMRVGTLIIDKYIYTILCLSVSKWIYLNWGDEGLITLFSKVWRLLQPGGVFILEPQPWKSYISNRQVSESTAYLIEQPGIKSSENRRFFCQHRQTDREQQIGAKMAGWVSKMKRLELLVPTFISHWIRVAISSSFTQKPRTRYTEQNTDASETVVANNGPKDFVNQDWVAPFLTKIQINNVRSKITGLSEKKFKMGWTNKRVKGRMLRQDSRGVVIV</sequence>
<keyword evidence="3 6" id="KW-0808">Transferase</keyword>
<comment type="similarity">
    <text evidence="1 6">Belongs to the methyltransferase superfamily.</text>
</comment>